<dbReference type="EMBL" id="RSAS01000537">
    <property type="protein sequence ID" value="RRR70280.1"/>
    <property type="molecule type" value="Genomic_DNA"/>
</dbReference>
<dbReference type="EC" id="2.1.1.37" evidence="1"/>
<comment type="similarity">
    <text evidence="6">Belongs to the class I-like SAM-binding methyltransferase superfamily. C5-methyltransferase family.</text>
</comment>
<dbReference type="SUPFAM" id="SSF53335">
    <property type="entry name" value="S-adenosyl-L-methionine-dependent methyltransferases"/>
    <property type="match status" value="1"/>
</dbReference>
<dbReference type="Gene3D" id="3.40.50.150">
    <property type="entry name" value="Vaccinia Virus protein VP39"/>
    <property type="match status" value="1"/>
</dbReference>
<dbReference type="InterPro" id="IPR050390">
    <property type="entry name" value="C5-Methyltransferase"/>
</dbReference>
<evidence type="ECO:0000256" key="2">
    <source>
        <dbReference type="ARBA" id="ARBA00022603"/>
    </source>
</evidence>
<evidence type="ECO:0000256" key="6">
    <source>
        <dbReference type="PROSITE-ProRule" id="PRU01016"/>
    </source>
</evidence>
<feature type="active site" evidence="6">
    <location>
        <position position="74"/>
    </location>
</feature>
<keyword evidence="5" id="KW-0680">Restriction system</keyword>
<organism evidence="7 8">
    <name type="scientific">Candidatus Viridilinea halotolerans</name>
    <dbReference type="NCBI Taxonomy" id="2491704"/>
    <lineage>
        <taxon>Bacteria</taxon>
        <taxon>Bacillati</taxon>
        <taxon>Chloroflexota</taxon>
        <taxon>Chloroflexia</taxon>
        <taxon>Chloroflexales</taxon>
        <taxon>Chloroflexineae</taxon>
        <taxon>Oscillochloridaceae</taxon>
        <taxon>Candidatus Viridilinea</taxon>
    </lineage>
</organism>
<dbReference type="GO" id="GO:0003886">
    <property type="term" value="F:DNA (cytosine-5-)-methyltransferase activity"/>
    <property type="evidence" value="ECO:0007669"/>
    <property type="project" value="UniProtKB-EC"/>
</dbReference>
<dbReference type="Proteomes" id="UP000280307">
    <property type="component" value="Unassembled WGS sequence"/>
</dbReference>
<dbReference type="GO" id="GO:0003677">
    <property type="term" value="F:DNA binding"/>
    <property type="evidence" value="ECO:0007669"/>
    <property type="project" value="TreeGrafter"/>
</dbReference>
<dbReference type="GO" id="GO:0009307">
    <property type="term" value="P:DNA restriction-modification system"/>
    <property type="evidence" value="ECO:0007669"/>
    <property type="project" value="UniProtKB-KW"/>
</dbReference>
<dbReference type="PROSITE" id="PS51679">
    <property type="entry name" value="SAM_MT_C5"/>
    <property type="match status" value="1"/>
</dbReference>
<feature type="non-terminal residue" evidence="7">
    <location>
        <position position="102"/>
    </location>
</feature>
<evidence type="ECO:0000256" key="3">
    <source>
        <dbReference type="ARBA" id="ARBA00022679"/>
    </source>
</evidence>
<dbReference type="AlphaFoldDB" id="A0A426TXC2"/>
<accession>A0A426TXC2</accession>
<evidence type="ECO:0000256" key="5">
    <source>
        <dbReference type="ARBA" id="ARBA00022747"/>
    </source>
</evidence>
<keyword evidence="4 6" id="KW-0949">S-adenosyl-L-methionine</keyword>
<gene>
    <name evidence="7" type="ORF">EI684_13565</name>
</gene>
<protein>
    <recommendedName>
        <fullName evidence="1">DNA (cytosine-5-)-methyltransferase</fullName>
        <ecNumber evidence="1">2.1.1.37</ecNumber>
    </recommendedName>
</protein>
<evidence type="ECO:0000313" key="7">
    <source>
        <dbReference type="EMBL" id="RRR70280.1"/>
    </source>
</evidence>
<comment type="caution">
    <text evidence="7">The sequence shown here is derived from an EMBL/GenBank/DDBJ whole genome shotgun (WGS) entry which is preliminary data.</text>
</comment>
<dbReference type="PANTHER" id="PTHR10629:SF52">
    <property type="entry name" value="DNA (CYTOSINE-5)-METHYLTRANSFERASE 1"/>
    <property type="match status" value="1"/>
</dbReference>
<keyword evidence="3 6" id="KW-0808">Transferase</keyword>
<reference evidence="7 8" key="1">
    <citation type="submission" date="2018-12" db="EMBL/GenBank/DDBJ databases">
        <title>Genome Sequence of Candidatus Viridilinea halotolerans isolated from saline sulfide-rich spring.</title>
        <authorList>
            <person name="Grouzdev D.S."/>
            <person name="Burganskaya E.I."/>
            <person name="Krutkina M.S."/>
            <person name="Sukhacheva M.V."/>
            <person name="Gorlenko V.M."/>
        </authorList>
    </citation>
    <scope>NUCLEOTIDE SEQUENCE [LARGE SCALE GENOMIC DNA]</scope>
    <source>
        <strain evidence="7">Chok-6</strain>
    </source>
</reference>
<dbReference type="GO" id="GO:0044027">
    <property type="term" value="P:negative regulation of gene expression via chromosomal CpG island methylation"/>
    <property type="evidence" value="ECO:0007669"/>
    <property type="project" value="TreeGrafter"/>
</dbReference>
<evidence type="ECO:0000256" key="4">
    <source>
        <dbReference type="ARBA" id="ARBA00022691"/>
    </source>
</evidence>
<dbReference type="InterPro" id="IPR001525">
    <property type="entry name" value="C5_MeTfrase"/>
</dbReference>
<dbReference type="Pfam" id="PF00145">
    <property type="entry name" value="DNA_methylase"/>
    <property type="match status" value="1"/>
</dbReference>
<sequence length="102" mass="10948">MKTEVFSVLDLFCGAGGMSLGFKRVGFEIIGAIDNNEAAIKTYKSNLGFHISNQDLFHATELQAATVIIGGPPCQGFSSAGLRQSIVLQIKNPTKPPGRRRP</sequence>
<evidence type="ECO:0000313" key="8">
    <source>
        <dbReference type="Proteomes" id="UP000280307"/>
    </source>
</evidence>
<keyword evidence="2 6" id="KW-0489">Methyltransferase</keyword>
<dbReference type="GO" id="GO:0032259">
    <property type="term" value="P:methylation"/>
    <property type="evidence" value="ECO:0007669"/>
    <property type="project" value="UniProtKB-KW"/>
</dbReference>
<dbReference type="InterPro" id="IPR029063">
    <property type="entry name" value="SAM-dependent_MTases_sf"/>
</dbReference>
<dbReference type="PANTHER" id="PTHR10629">
    <property type="entry name" value="CYTOSINE-SPECIFIC METHYLTRANSFERASE"/>
    <property type="match status" value="1"/>
</dbReference>
<evidence type="ECO:0000256" key="1">
    <source>
        <dbReference type="ARBA" id="ARBA00011975"/>
    </source>
</evidence>
<proteinExistence type="inferred from homology"/>
<name>A0A426TXC2_9CHLR</name>